<proteinExistence type="predicted"/>
<evidence type="ECO:0000313" key="1">
    <source>
        <dbReference type="EMBL" id="RZD18703.1"/>
    </source>
</evidence>
<comment type="caution">
    <text evidence="1">The sequence shown here is derived from an EMBL/GenBank/DDBJ whole genome shotgun (WGS) entry which is preliminary data.</text>
</comment>
<gene>
    <name evidence="1" type="ORF">EVG15_04830</name>
</gene>
<dbReference type="AlphaFoldDB" id="A0A519BN61"/>
<accession>A0A519BN61</accession>
<reference evidence="1 2" key="1">
    <citation type="journal article" date="2019" name="ISME J.">
        <title>Insights into ecological role of a new deltaproteobacterial order Candidatus Acidulodesulfobacterales by metagenomics and metatranscriptomics.</title>
        <authorList>
            <person name="Tan S."/>
            <person name="Liu J."/>
            <person name="Fang Y."/>
            <person name="Hedlund B.P."/>
            <person name="Lian Z.H."/>
            <person name="Huang L.Y."/>
            <person name="Li J.T."/>
            <person name="Huang L.N."/>
            <person name="Li W.J."/>
            <person name="Jiang H.C."/>
            <person name="Dong H.L."/>
            <person name="Shu W.S."/>
        </authorList>
    </citation>
    <scope>NUCLEOTIDE SEQUENCE [LARGE SCALE GENOMIC DNA]</scope>
    <source>
        <strain evidence="1">AP1</strain>
    </source>
</reference>
<evidence type="ECO:0000313" key="2">
    <source>
        <dbReference type="Proteomes" id="UP000319296"/>
    </source>
</evidence>
<sequence>MTASLSAYSIANRNVVRFYLRNFPAYTGMTPDRLKIKYSQSHSRESGYDLKPPIFRRLIKKIKFLTMI</sequence>
<protein>
    <submittedName>
        <fullName evidence="1">Uncharacterized protein</fullName>
    </submittedName>
</protein>
<organism evidence="1 2">
    <name type="scientific">Candidatus Acididesulfobacter diazotrophicus</name>
    <dbReference type="NCBI Taxonomy" id="2597226"/>
    <lineage>
        <taxon>Bacteria</taxon>
        <taxon>Deltaproteobacteria</taxon>
        <taxon>Candidatus Acidulodesulfobacterales</taxon>
        <taxon>Candidatus Acididesulfobacter</taxon>
    </lineage>
</organism>
<dbReference type="EMBL" id="SGBB01000006">
    <property type="protein sequence ID" value="RZD18703.1"/>
    <property type="molecule type" value="Genomic_DNA"/>
</dbReference>
<dbReference type="Proteomes" id="UP000319296">
    <property type="component" value="Unassembled WGS sequence"/>
</dbReference>
<name>A0A519BN61_9DELT</name>